<keyword evidence="2" id="KW-1185">Reference proteome</keyword>
<name>A0ACC0MMA1_RHOML</name>
<proteinExistence type="predicted"/>
<dbReference type="EMBL" id="CM046395">
    <property type="protein sequence ID" value="KAI8542105.1"/>
    <property type="molecule type" value="Genomic_DNA"/>
</dbReference>
<protein>
    <submittedName>
        <fullName evidence="1">Uncharacterized protein</fullName>
    </submittedName>
</protein>
<evidence type="ECO:0000313" key="2">
    <source>
        <dbReference type="Proteomes" id="UP001062846"/>
    </source>
</evidence>
<evidence type="ECO:0000313" key="1">
    <source>
        <dbReference type="EMBL" id="KAI8542105.1"/>
    </source>
</evidence>
<gene>
    <name evidence="1" type="ORF">RHMOL_Rhmol08G0113200</name>
</gene>
<reference evidence="1" key="1">
    <citation type="submission" date="2022-02" db="EMBL/GenBank/DDBJ databases">
        <title>Plant Genome Project.</title>
        <authorList>
            <person name="Zhang R.-G."/>
        </authorList>
    </citation>
    <scope>NUCLEOTIDE SEQUENCE</scope>
    <source>
        <strain evidence="1">AT1</strain>
    </source>
</reference>
<dbReference type="Proteomes" id="UP001062846">
    <property type="component" value="Chromosome 8"/>
</dbReference>
<sequence>MGKKRNTASMLMVMGLIVAIIAFTQPILINSRVLLASTSMAENDQIDTSDETIHGFESVGTSSSLQSLSNTDRRQVLVKNQVYVFVSGPSDKGTGHK</sequence>
<comment type="caution">
    <text evidence="1">The sequence shown here is derived from an EMBL/GenBank/DDBJ whole genome shotgun (WGS) entry which is preliminary data.</text>
</comment>
<organism evidence="1 2">
    <name type="scientific">Rhododendron molle</name>
    <name type="common">Chinese azalea</name>
    <name type="synonym">Azalea mollis</name>
    <dbReference type="NCBI Taxonomy" id="49168"/>
    <lineage>
        <taxon>Eukaryota</taxon>
        <taxon>Viridiplantae</taxon>
        <taxon>Streptophyta</taxon>
        <taxon>Embryophyta</taxon>
        <taxon>Tracheophyta</taxon>
        <taxon>Spermatophyta</taxon>
        <taxon>Magnoliopsida</taxon>
        <taxon>eudicotyledons</taxon>
        <taxon>Gunneridae</taxon>
        <taxon>Pentapetalae</taxon>
        <taxon>asterids</taxon>
        <taxon>Ericales</taxon>
        <taxon>Ericaceae</taxon>
        <taxon>Ericoideae</taxon>
        <taxon>Rhodoreae</taxon>
        <taxon>Rhododendron</taxon>
    </lineage>
</organism>
<accession>A0ACC0MMA1</accession>